<dbReference type="AlphaFoldDB" id="A0A1V5ZNV6"/>
<evidence type="ECO:0000313" key="1">
    <source>
        <dbReference type="EMBL" id="OQB41923.1"/>
    </source>
</evidence>
<reference evidence="1" key="1">
    <citation type="submission" date="2017-02" db="EMBL/GenBank/DDBJ databases">
        <title>Delving into the versatile metabolic prowess of the omnipresent phylum Bacteroidetes.</title>
        <authorList>
            <person name="Nobu M.K."/>
            <person name="Mei R."/>
            <person name="Narihiro T."/>
            <person name="Kuroda K."/>
            <person name="Liu W.-T."/>
        </authorList>
    </citation>
    <scope>NUCLEOTIDE SEQUENCE</scope>
    <source>
        <strain evidence="1">ADurb.Bin160</strain>
    </source>
</reference>
<sequence length="87" mass="10012">MKIKTLHFGPYAQDVNEGIGFLTILARLVPFWNPIASLVVPTRTVMMMITSRGFYSKLFVLPYPRPVGAILLLTEIKFHFDNPYQLR</sequence>
<dbReference type="Proteomes" id="UP000485621">
    <property type="component" value="Unassembled WGS sequence"/>
</dbReference>
<dbReference type="EMBL" id="MWDB01000008">
    <property type="protein sequence ID" value="OQB41923.1"/>
    <property type="molecule type" value="Genomic_DNA"/>
</dbReference>
<name>A0A1V5ZNV6_9BACT</name>
<comment type="caution">
    <text evidence="1">The sequence shown here is derived from an EMBL/GenBank/DDBJ whole genome shotgun (WGS) entry which is preliminary data.</text>
</comment>
<protein>
    <submittedName>
        <fullName evidence="1">Uncharacterized protein</fullName>
    </submittedName>
</protein>
<organism evidence="1">
    <name type="scientific">candidate division CPR1 bacterium ADurb.Bin160</name>
    <dbReference type="NCBI Taxonomy" id="1852826"/>
    <lineage>
        <taxon>Bacteria</taxon>
        <taxon>candidate division CPR1</taxon>
    </lineage>
</organism>
<accession>A0A1V5ZNV6</accession>
<proteinExistence type="predicted"/>
<gene>
    <name evidence="1" type="ORF">BWY04_00536</name>
</gene>